<evidence type="ECO:0000313" key="3">
    <source>
        <dbReference type="EnsemblMetazoa" id="Aqu2.1.33436_001"/>
    </source>
</evidence>
<dbReference type="InParanoid" id="A0A1X7V0F7"/>
<organism evidence="3">
    <name type="scientific">Amphimedon queenslandica</name>
    <name type="common">Sponge</name>
    <dbReference type="NCBI Taxonomy" id="400682"/>
    <lineage>
        <taxon>Eukaryota</taxon>
        <taxon>Metazoa</taxon>
        <taxon>Porifera</taxon>
        <taxon>Demospongiae</taxon>
        <taxon>Heteroscleromorpha</taxon>
        <taxon>Haplosclerida</taxon>
        <taxon>Niphatidae</taxon>
        <taxon>Amphimedon</taxon>
    </lineage>
</organism>
<feature type="region of interest" description="Disordered" evidence="2">
    <location>
        <begin position="67"/>
        <end position="97"/>
    </location>
</feature>
<name>A0A1X7V0F7_AMPQE</name>
<sequence length="250" mass="29673">MIRSRSIEENPALKKLEEAEYLLNEDTQTIKELNLKIKEENKNWDRQKAGLDCKRSEVKKSIKKLEGEKEHVDRLTSSSRDARKMYGDMTPGDTTHQDVTLAYQNHFKSAQRNMPKKITSKDKYEVWEDCAQNVQDAFDDNRKELIQKMLEKVQDAVLEDHKKLDETTYDLQRAFQMFLQAQCSDEKVQEDIIEEITNTSSDEEKEQRRKEVKIVMDILMALHPDDYIPFINDREPRKRQPQEIMFDQEQ</sequence>
<dbReference type="EnsemblMetazoa" id="Aqu2.1.33436_001">
    <property type="protein sequence ID" value="Aqu2.1.33436_001"/>
    <property type="gene ID" value="Aqu2.1.33436"/>
</dbReference>
<protein>
    <submittedName>
        <fullName evidence="3">Uncharacterized protein</fullName>
    </submittedName>
</protein>
<accession>A0A1X7V0F7</accession>
<evidence type="ECO:0000256" key="1">
    <source>
        <dbReference type="SAM" id="Coils"/>
    </source>
</evidence>
<dbReference type="EnsemblMetazoa" id="XM_019995740.1">
    <property type="protein sequence ID" value="XP_019851299.1"/>
    <property type="gene ID" value="LOC109581541"/>
</dbReference>
<evidence type="ECO:0000313" key="4">
    <source>
        <dbReference type="Proteomes" id="UP000007879"/>
    </source>
</evidence>
<reference evidence="3" key="2">
    <citation type="submission" date="2017-05" db="UniProtKB">
        <authorList>
            <consortium name="EnsemblMetazoa"/>
        </authorList>
    </citation>
    <scope>IDENTIFICATION</scope>
</reference>
<feature type="compositionally biased region" description="Basic and acidic residues" evidence="2">
    <location>
        <begin position="67"/>
        <end position="86"/>
    </location>
</feature>
<feature type="coiled-coil region" evidence="1">
    <location>
        <begin position="16"/>
        <end position="43"/>
    </location>
</feature>
<dbReference type="Proteomes" id="UP000007879">
    <property type="component" value="Unassembled WGS sequence"/>
</dbReference>
<dbReference type="AlphaFoldDB" id="A0A1X7V0F7"/>
<dbReference type="KEGG" id="aqu:109581541"/>
<evidence type="ECO:0000256" key="2">
    <source>
        <dbReference type="SAM" id="MobiDB-lite"/>
    </source>
</evidence>
<keyword evidence="1" id="KW-0175">Coiled coil</keyword>
<reference evidence="4" key="1">
    <citation type="journal article" date="2010" name="Nature">
        <title>The Amphimedon queenslandica genome and the evolution of animal complexity.</title>
        <authorList>
            <person name="Srivastava M."/>
            <person name="Simakov O."/>
            <person name="Chapman J."/>
            <person name="Fahey B."/>
            <person name="Gauthier M.E."/>
            <person name="Mitros T."/>
            <person name="Richards G.S."/>
            <person name="Conaco C."/>
            <person name="Dacre M."/>
            <person name="Hellsten U."/>
            <person name="Larroux C."/>
            <person name="Putnam N.H."/>
            <person name="Stanke M."/>
            <person name="Adamska M."/>
            <person name="Darling A."/>
            <person name="Degnan S.M."/>
            <person name="Oakley T.H."/>
            <person name="Plachetzki D.C."/>
            <person name="Zhai Y."/>
            <person name="Adamski M."/>
            <person name="Calcino A."/>
            <person name="Cummins S.F."/>
            <person name="Goodstein D.M."/>
            <person name="Harris C."/>
            <person name="Jackson D.J."/>
            <person name="Leys S.P."/>
            <person name="Shu S."/>
            <person name="Woodcroft B.J."/>
            <person name="Vervoort M."/>
            <person name="Kosik K.S."/>
            <person name="Manning G."/>
            <person name="Degnan B.M."/>
            <person name="Rokhsar D.S."/>
        </authorList>
    </citation>
    <scope>NUCLEOTIDE SEQUENCE [LARGE SCALE GENOMIC DNA]</scope>
</reference>
<proteinExistence type="predicted"/>
<gene>
    <name evidence="3" type="primary">109581541</name>
</gene>
<keyword evidence="4" id="KW-1185">Reference proteome</keyword>